<dbReference type="Proteomes" id="UP000600946">
    <property type="component" value="Unassembled WGS sequence"/>
</dbReference>
<dbReference type="Pfam" id="PF03372">
    <property type="entry name" value="Exo_endo_phos"/>
    <property type="match status" value="1"/>
</dbReference>
<dbReference type="SUPFAM" id="SSF56219">
    <property type="entry name" value="DNase I-like"/>
    <property type="match status" value="1"/>
</dbReference>
<dbReference type="InterPro" id="IPR036691">
    <property type="entry name" value="Endo/exonu/phosph_ase_sf"/>
</dbReference>
<dbReference type="CDD" id="cd09078">
    <property type="entry name" value="nSMase"/>
    <property type="match status" value="1"/>
</dbReference>
<protein>
    <recommendedName>
        <fullName evidence="5">Endonuclease/exonuclease/phosphatase domain-containing protein</fullName>
    </recommendedName>
</protein>
<keyword evidence="2 4" id="KW-0732">Signal</keyword>
<dbReference type="InterPro" id="IPR017766">
    <property type="entry name" value="Sphingomyelinase/PLipase_C"/>
</dbReference>
<keyword evidence="3" id="KW-0378">Hydrolase</keyword>
<keyword evidence="7" id="KW-1185">Reference proteome</keyword>
<sequence>MKSLCSLGQAAIALTAVVATLAAAGPAAAAPAQPAPDAMTNDSPDTLRVVNYNTMLLSKWMTLDNSQFANQDRVRAMLDNGFLDGQDVVVLEELFNVDTSKQLLNGLYEKGYRYQTRVVGASKWSGTHGRDWDAEHMNGGGLENGGVAVVSRYPIDVAEQQVFAKGCAADKHAQKGFAYAKINKGGQVFHVVGTHPQATDSGCGTRKDAAAVRATQFKEIDGFLSGKEQRGEAGSTEPVLLVGDFNVDRATSEYREMLTQLHATDGRRSGEPHSFDPKNNELARIRYPDDPPEDLDFALQRQGHAQLGDWAGEVVRPRAGSALTVEGRTGPGGIFIKDQVRDLSDHYALAASGRFPKPAGQTWKLRVDNVRMTKGDEQDGTGDDLYGDVTVNGHYVWSVARSRSLDDKKFPYDLPSVAHEYLTSGDGRFSLHAHIVDNDGAGDDDLVDQTVSWDAAKDTPGTHTTTLTGRYGAAEVTYTVERA</sequence>
<evidence type="ECO:0000256" key="2">
    <source>
        <dbReference type="ARBA" id="ARBA00022729"/>
    </source>
</evidence>
<name>A0ABQ2ZHF8_9ACTN</name>
<reference evidence="7" key="1">
    <citation type="journal article" date="2019" name="Int. J. Syst. Evol. Microbiol.">
        <title>The Global Catalogue of Microorganisms (GCM) 10K type strain sequencing project: providing services to taxonomists for standard genome sequencing and annotation.</title>
        <authorList>
            <consortium name="The Broad Institute Genomics Platform"/>
            <consortium name="The Broad Institute Genome Sequencing Center for Infectious Disease"/>
            <person name="Wu L."/>
            <person name="Ma J."/>
        </authorList>
    </citation>
    <scope>NUCLEOTIDE SEQUENCE [LARGE SCALE GENOMIC DNA]</scope>
    <source>
        <strain evidence="7">JCM 4594</strain>
    </source>
</reference>
<feature type="chain" id="PRO_5047204788" description="Endonuclease/exonuclease/phosphatase domain-containing protein" evidence="4">
    <location>
        <begin position="30"/>
        <end position="483"/>
    </location>
</feature>
<comment type="similarity">
    <text evidence="1">Belongs to the neutral sphingomyelinase family.</text>
</comment>
<dbReference type="Gene3D" id="3.60.10.10">
    <property type="entry name" value="Endonuclease/exonuclease/phosphatase"/>
    <property type="match status" value="1"/>
</dbReference>
<evidence type="ECO:0000313" key="7">
    <source>
        <dbReference type="Proteomes" id="UP000600946"/>
    </source>
</evidence>
<proteinExistence type="inferred from homology"/>
<dbReference type="PANTHER" id="PTHR16320:SF23">
    <property type="entry name" value="SPHINGOMYELINASE C 1"/>
    <property type="match status" value="1"/>
</dbReference>
<evidence type="ECO:0000259" key="5">
    <source>
        <dbReference type="Pfam" id="PF03372"/>
    </source>
</evidence>
<organism evidence="6 7">
    <name type="scientific">Streptomyces xanthochromogenes</name>
    <dbReference type="NCBI Taxonomy" id="67384"/>
    <lineage>
        <taxon>Bacteria</taxon>
        <taxon>Bacillati</taxon>
        <taxon>Actinomycetota</taxon>
        <taxon>Actinomycetes</taxon>
        <taxon>Kitasatosporales</taxon>
        <taxon>Streptomycetaceae</taxon>
        <taxon>Streptomyces</taxon>
    </lineage>
</organism>
<evidence type="ECO:0000256" key="4">
    <source>
        <dbReference type="SAM" id="SignalP"/>
    </source>
</evidence>
<accession>A0ABQ2ZHF8</accession>
<feature type="signal peptide" evidence="4">
    <location>
        <begin position="1"/>
        <end position="29"/>
    </location>
</feature>
<gene>
    <name evidence="6" type="ORF">GCM10010326_03670</name>
</gene>
<evidence type="ECO:0000256" key="3">
    <source>
        <dbReference type="ARBA" id="ARBA00022801"/>
    </source>
</evidence>
<dbReference type="EMBL" id="BMUU01000001">
    <property type="protein sequence ID" value="GGY15301.1"/>
    <property type="molecule type" value="Genomic_DNA"/>
</dbReference>
<evidence type="ECO:0000313" key="6">
    <source>
        <dbReference type="EMBL" id="GGY15301.1"/>
    </source>
</evidence>
<dbReference type="InterPro" id="IPR005135">
    <property type="entry name" value="Endo/exonuclease/phosphatase"/>
</dbReference>
<dbReference type="InterPro" id="IPR038772">
    <property type="entry name" value="Sph/SMPD2-like"/>
</dbReference>
<feature type="domain" description="Endonuclease/exonuclease/phosphatase" evidence="5">
    <location>
        <begin position="71"/>
        <end position="346"/>
    </location>
</feature>
<dbReference type="PANTHER" id="PTHR16320">
    <property type="entry name" value="SPHINGOMYELINASE FAMILY MEMBER"/>
    <property type="match status" value="1"/>
</dbReference>
<comment type="caution">
    <text evidence="6">The sequence shown here is derived from an EMBL/GenBank/DDBJ whole genome shotgun (WGS) entry which is preliminary data.</text>
</comment>
<evidence type="ECO:0000256" key="1">
    <source>
        <dbReference type="ARBA" id="ARBA00006335"/>
    </source>
</evidence>